<dbReference type="Pfam" id="PF00164">
    <property type="entry name" value="Ribosom_S12_S23"/>
    <property type="match status" value="1"/>
</dbReference>
<dbReference type="SUPFAM" id="SSF50249">
    <property type="entry name" value="Nucleic acid-binding proteins"/>
    <property type="match status" value="1"/>
</dbReference>
<organism evidence="5">
    <name type="scientific">Cyprideis torosa</name>
    <dbReference type="NCBI Taxonomy" id="163714"/>
    <lineage>
        <taxon>Eukaryota</taxon>
        <taxon>Metazoa</taxon>
        <taxon>Ecdysozoa</taxon>
        <taxon>Arthropoda</taxon>
        <taxon>Crustacea</taxon>
        <taxon>Oligostraca</taxon>
        <taxon>Ostracoda</taxon>
        <taxon>Podocopa</taxon>
        <taxon>Podocopida</taxon>
        <taxon>Cytherocopina</taxon>
        <taxon>Cytheroidea</taxon>
        <taxon>Cytherideidae</taxon>
        <taxon>Cyprideis</taxon>
    </lineage>
</organism>
<proteinExistence type="inferred from homology"/>
<comment type="similarity">
    <text evidence="1">Belongs to the universal ribosomal protein uS12 family.</text>
</comment>
<dbReference type="CDD" id="cd03368">
    <property type="entry name" value="Ribosomal_S12"/>
    <property type="match status" value="1"/>
</dbReference>
<keyword evidence="2" id="KW-0689">Ribosomal protein</keyword>
<dbReference type="GO" id="GO:0006412">
    <property type="term" value="P:translation"/>
    <property type="evidence" value="ECO:0007669"/>
    <property type="project" value="InterPro"/>
</dbReference>
<feature type="non-terminal residue" evidence="5">
    <location>
        <position position="142"/>
    </location>
</feature>
<dbReference type="InterPro" id="IPR005679">
    <property type="entry name" value="Ribosomal_uS12_bac"/>
</dbReference>
<protein>
    <recommendedName>
        <fullName evidence="4">Small ribosomal subunit protein uS12m</fullName>
    </recommendedName>
</protein>
<dbReference type="InterPro" id="IPR006032">
    <property type="entry name" value="Ribosomal_uS12"/>
</dbReference>
<evidence type="ECO:0000256" key="4">
    <source>
        <dbReference type="ARBA" id="ARBA00035248"/>
    </source>
</evidence>
<dbReference type="Gene3D" id="2.40.50.140">
    <property type="entry name" value="Nucleic acid-binding proteins"/>
    <property type="match status" value="1"/>
</dbReference>
<dbReference type="GO" id="GO:0003735">
    <property type="term" value="F:structural constituent of ribosome"/>
    <property type="evidence" value="ECO:0007669"/>
    <property type="project" value="InterPro"/>
</dbReference>
<gene>
    <name evidence="5" type="ORF">CTOB1V02_LOCUS2468</name>
</gene>
<dbReference type="GO" id="GO:0015935">
    <property type="term" value="C:small ribosomal subunit"/>
    <property type="evidence" value="ECO:0007669"/>
    <property type="project" value="InterPro"/>
</dbReference>
<keyword evidence="3" id="KW-0687">Ribonucleoprotein</keyword>
<dbReference type="PROSITE" id="PS00055">
    <property type="entry name" value="RIBOSOMAL_S12"/>
    <property type="match status" value="1"/>
</dbReference>
<accession>A0A7R8W450</accession>
<dbReference type="PANTHER" id="PTHR11652">
    <property type="entry name" value="30S RIBOSOMAL PROTEIN S12 FAMILY MEMBER"/>
    <property type="match status" value="1"/>
</dbReference>
<sequence length="142" mass="16051">SHLVFPVQLSNGGPLSGECLRWFSQSAVCDASQRSFLARHFNRRPKKKKKRPLDGAPIMRGVVLRVLIKKPKKPNSANRKVVWVRLTNGKEKYAYVPGVGHNLQEHNQVLVRCGRLKDVPGVQLKCIRGKLDLPLPIKRTQT</sequence>
<evidence type="ECO:0000256" key="2">
    <source>
        <dbReference type="ARBA" id="ARBA00022980"/>
    </source>
</evidence>
<dbReference type="PRINTS" id="PR01034">
    <property type="entry name" value="RIBOSOMALS12"/>
</dbReference>
<reference evidence="5" key="1">
    <citation type="submission" date="2020-11" db="EMBL/GenBank/DDBJ databases">
        <authorList>
            <person name="Tran Van P."/>
        </authorList>
    </citation>
    <scope>NUCLEOTIDE SEQUENCE</scope>
</reference>
<dbReference type="NCBIfam" id="TIGR00981">
    <property type="entry name" value="rpsL_bact"/>
    <property type="match status" value="1"/>
</dbReference>
<evidence type="ECO:0000313" key="5">
    <source>
        <dbReference type="EMBL" id="CAD7224511.1"/>
    </source>
</evidence>
<dbReference type="OrthoDB" id="361013at2759"/>
<name>A0A7R8W450_9CRUS</name>
<evidence type="ECO:0000256" key="1">
    <source>
        <dbReference type="ARBA" id="ARBA00005657"/>
    </source>
</evidence>
<dbReference type="EMBL" id="OB660386">
    <property type="protein sequence ID" value="CAD7224511.1"/>
    <property type="molecule type" value="Genomic_DNA"/>
</dbReference>
<evidence type="ECO:0000256" key="3">
    <source>
        <dbReference type="ARBA" id="ARBA00023274"/>
    </source>
</evidence>
<dbReference type="InterPro" id="IPR012340">
    <property type="entry name" value="NA-bd_OB-fold"/>
</dbReference>
<dbReference type="AlphaFoldDB" id="A0A7R8W450"/>